<reference evidence="1" key="1">
    <citation type="submission" date="2021-06" db="EMBL/GenBank/DDBJ databases">
        <authorList>
            <person name="Kallberg Y."/>
            <person name="Tangrot J."/>
            <person name="Rosling A."/>
        </authorList>
    </citation>
    <scope>NUCLEOTIDE SEQUENCE</scope>
    <source>
        <strain evidence="1">FL966</strain>
    </source>
</reference>
<dbReference type="Proteomes" id="UP000789759">
    <property type="component" value="Unassembled WGS sequence"/>
</dbReference>
<dbReference type="AlphaFoldDB" id="A0A9N9P5X6"/>
<protein>
    <submittedName>
        <fullName evidence="1">23096_t:CDS:1</fullName>
    </submittedName>
</protein>
<gene>
    <name evidence="1" type="ORF">CPELLU_LOCUS17172</name>
</gene>
<feature type="non-terminal residue" evidence="1">
    <location>
        <position position="80"/>
    </location>
</feature>
<keyword evidence="2" id="KW-1185">Reference proteome</keyword>
<sequence>MFLKDLDDDESEMMHKKLLLQIVEIIVSIEELINEDERLDYNYVIKNEQLKAIEDTKVTSKSSKSLKRRKGIVLFIRIFP</sequence>
<organism evidence="1 2">
    <name type="scientific">Cetraspora pellucida</name>
    <dbReference type="NCBI Taxonomy" id="1433469"/>
    <lineage>
        <taxon>Eukaryota</taxon>
        <taxon>Fungi</taxon>
        <taxon>Fungi incertae sedis</taxon>
        <taxon>Mucoromycota</taxon>
        <taxon>Glomeromycotina</taxon>
        <taxon>Glomeromycetes</taxon>
        <taxon>Diversisporales</taxon>
        <taxon>Gigasporaceae</taxon>
        <taxon>Cetraspora</taxon>
    </lineage>
</organism>
<comment type="caution">
    <text evidence="1">The sequence shown here is derived from an EMBL/GenBank/DDBJ whole genome shotgun (WGS) entry which is preliminary data.</text>
</comment>
<dbReference type="EMBL" id="CAJVQA010028009">
    <property type="protein sequence ID" value="CAG8793467.1"/>
    <property type="molecule type" value="Genomic_DNA"/>
</dbReference>
<name>A0A9N9P5X6_9GLOM</name>
<accession>A0A9N9P5X6</accession>
<proteinExistence type="predicted"/>
<evidence type="ECO:0000313" key="2">
    <source>
        <dbReference type="Proteomes" id="UP000789759"/>
    </source>
</evidence>
<evidence type="ECO:0000313" key="1">
    <source>
        <dbReference type="EMBL" id="CAG8793467.1"/>
    </source>
</evidence>